<dbReference type="Proteomes" id="UP001054892">
    <property type="component" value="Unassembled WGS sequence"/>
</dbReference>
<dbReference type="InterPro" id="IPR018660">
    <property type="entry name" value="MliC"/>
</dbReference>
<evidence type="ECO:0000313" key="8">
    <source>
        <dbReference type="EMBL" id="GJN53638.1"/>
    </source>
</evidence>
<evidence type="ECO:0000256" key="1">
    <source>
        <dbReference type="ARBA" id="ARBA00022729"/>
    </source>
</evidence>
<dbReference type="KEGG" id="ptw:TUM18999_05860"/>
<dbReference type="Proteomes" id="UP000509383">
    <property type="component" value="Chromosome"/>
</dbReference>
<dbReference type="EMBL" id="AP023189">
    <property type="protein sequence ID" value="BCG22395.1"/>
    <property type="molecule type" value="Genomic_DNA"/>
</dbReference>
<keyword evidence="4 7" id="KW-0449">Lipoprotein</keyword>
<accession>A0A6J4DZ67</accession>
<keyword evidence="3" id="KW-0564">Palmitate</keyword>
<dbReference type="InterPro" id="IPR036328">
    <property type="entry name" value="MliC_sf"/>
</dbReference>
<reference evidence="7 9" key="1">
    <citation type="submission" date="2020-05" db="EMBL/GenBank/DDBJ databases">
        <title>Characterization of novel class B3 metallo-beta-lactamase from novel Pseudomonas species.</title>
        <authorList>
            <person name="Yamada K."/>
            <person name="Aoki K."/>
            <person name="Ishii Y."/>
        </authorList>
    </citation>
    <scope>NUCLEOTIDE SEQUENCE [LARGE SCALE GENOMIC DNA]</scope>
    <source>
        <strain evidence="7 9">TUM18999</strain>
        <strain evidence="8 10">TUM20286</strain>
    </source>
</reference>
<evidence type="ECO:0000313" key="10">
    <source>
        <dbReference type="Proteomes" id="UP001054892"/>
    </source>
</evidence>
<proteinExistence type="predicted"/>
<feature type="chain" id="PRO_5026990634" evidence="5">
    <location>
        <begin position="22"/>
        <end position="105"/>
    </location>
</feature>
<evidence type="ECO:0000256" key="5">
    <source>
        <dbReference type="SAM" id="SignalP"/>
    </source>
</evidence>
<keyword evidence="2" id="KW-0472">Membrane</keyword>
<keyword evidence="1 5" id="KW-0732">Signal</keyword>
<name>A0A6J4DZ67_9PSED</name>
<sequence>MKGMFALAALLALGGCAGAQAPADDWTRWVCDSQAEVLWRFVDADREQVDLRLGGGDIVYRLKQEPSGSGALYSDSRLAFHTKGDEGLVYWVATDDLIGRGCKAP</sequence>
<dbReference type="PROSITE" id="PS51257">
    <property type="entry name" value="PROKAR_LIPOPROTEIN"/>
    <property type="match status" value="1"/>
</dbReference>
<dbReference type="Gene3D" id="2.40.128.200">
    <property type="match status" value="1"/>
</dbReference>
<dbReference type="SUPFAM" id="SSF141488">
    <property type="entry name" value="YdhA-like"/>
    <property type="match status" value="1"/>
</dbReference>
<evidence type="ECO:0000256" key="3">
    <source>
        <dbReference type="ARBA" id="ARBA00023139"/>
    </source>
</evidence>
<evidence type="ECO:0000259" key="6">
    <source>
        <dbReference type="Pfam" id="PF09864"/>
    </source>
</evidence>
<dbReference type="Pfam" id="PF09864">
    <property type="entry name" value="MliC"/>
    <property type="match status" value="1"/>
</dbReference>
<keyword evidence="10" id="KW-1185">Reference proteome</keyword>
<evidence type="ECO:0000313" key="9">
    <source>
        <dbReference type="Proteomes" id="UP000509383"/>
    </source>
</evidence>
<protein>
    <submittedName>
        <fullName evidence="7">Lipoprotein</fullName>
    </submittedName>
</protein>
<organism evidence="7 9">
    <name type="scientific">Pseudomonas tohonis</name>
    <dbReference type="NCBI Taxonomy" id="2725477"/>
    <lineage>
        <taxon>Bacteria</taxon>
        <taxon>Pseudomonadati</taxon>
        <taxon>Pseudomonadota</taxon>
        <taxon>Gammaproteobacteria</taxon>
        <taxon>Pseudomonadales</taxon>
        <taxon>Pseudomonadaceae</taxon>
        <taxon>Pseudomonas</taxon>
    </lineage>
</organism>
<dbReference type="RefSeq" id="WP_173174991.1">
    <property type="nucleotide sequence ID" value="NZ_AP023189.1"/>
</dbReference>
<dbReference type="EMBL" id="BQKM01000007">
    <property type="protein sequence ID" value="GJN53638.1"/>
    <property type="molecule type" value="Genomic_DNA"/>
</dbReference>
<gene>
    <name evidence="7" type="ORF">TUM18999_05860</name>
    <name evidence="8" type="ORF">TUM20286_33900</name>
</gene>
<evidence type="ECO:0000256" key="2">
    <source>
        <dbReference type="ARBA" id="ARBA00023136"/>
    </source>
</evidence>
<feature type="domain" description="C-type lysozyme inhibitor" evidence="6">
    <location>
        <begin position="29"/>
        <end position="96"/>
    </location>
</feature>
<dbReference type="AlphaFoldDB" id="A0A6J4DZ67"/>
<feature type="signal peptide" evidence="5">
    <location>
        <begin position="1"/>
        <end position="21"/>
    </location>
</feature>
<evidence type="ECO:0000313" key="7">
    <source>
        <dbReference type="EMBL" id="BCG22395.1"/>
    </source>
</evidence>
<evidence type="ECO:0000256" key="4">
    <source>
        <dbReference type="ARBA" id="ARBA00023288"/>
    </source>
</evidence>